<gene>
    <name evidence="2" type="ORF">Pla52o_55070</name>
    <name evidence="1" type="ORF">Pla52o_57400</name>
</gene>
<comment type="caution">
    <text evidence="1">The sequence shown here is derived from an EMBL/GenBank/DDBJ whole genome shotgun (WGS) entry which is preliminary data.</text>
</comment>
<dbReference type="RefSeq" id="WP_146597399.1">
    <property type="nucleotide sequence ID" value="NZ_SJPT01000015.1"/>
</dbReference>
<protein>
    <submittedName>
        <fullName evidence="1">Uncharacterized protein</fullName>
    </submittedName>
</protein>
<dbReference type="EMBL" id="SJPT01000015">
    <property type="protein sequence ID" value="TWU17168.1"/>
    <property type="molecule type" value="Genomic_DNA"/>
</dbReference>
<organism evidence="1 3">
    <name type="scientific">Novipirellula galeiformis</name>
    <dbReference type="NCBI Taxonomy" id="2528004"/>
    <lineage>
        <taxon>Bacteria</taxon>
        <taxon>Pseudomonadati</taxon>
        <taxon>Planctomycetota</taxon>
        <taxon>Planctomycetia</taxon>
        <taxon>Pirellulales</taxon>
        <taxon>Pirellulaceae</taxon>
        <taxon>Novipirellula</taxon>
    </lineage>
</organism>
<dbReference type="Proteomes" id="UP000316304">
    <property type="component" value="Unassembled WGS sequence"/>
</dbReference>
<name>A0A5C6BIK0_9BACT</name>
<sequence>MATYERTLTRPPNGERDLELWIQHAAGLLIFEDVRNYAIEQLDANMSEFARSAALKAIDHAVYGMMMVIDGVSGALKNEKHRVSLAVAVQLTDLETDETIAEFDLADGDGMCMGYH</sequence>
<dbReference type="AlphaFoldDB" id="A0A5C6BIK0"/>
<reference evidence="1 3" key="1">
    <citation type="submission" date="2019-02" db="EMBL/GenBank/DDBJ databases">
        <title>Deep-cultivation of Planctomycetes and their phenomic and genomic characterization uncovers novel biology.</title>
        <authorList>
            <person name="Wiegand S."/>
            <person name="Jogler M."/>
            <person name="Boedeker C."/>
            <person name="Pinto D."/>
            <person name="Vollmers J."/>
            <person name="Rivas-Marin E."/>
            <person name="Kohn T."/>
            <person name="Peeters S.H."/>
            <person name="Heuer A."/>
            <person name="Rast P."/>
            <person name="Oberbeckmann S."/>
            <person name="Bunk B."/>
            <person name="Jeske O."/>
            <person name="Meyerdierks A."/>
            <person name="Storesund J.E."/>
            <person name="Kallscheuer N."/>
            <person name="Luecker S."/>
            <person name="Lage O.M."/>
            <person name="Pohl T."/>
            <person name="Merkel B.J."/>
            <person name="Hornburger P."/>
            <person name="Mueller R.-W."/>
            <person name="Bruemmer F."/>
            <person name="Labrenz M."/>
            <person name="Spormann A.M."/>
            <person name="Op Den Camp H."/>
            <person name="Overmann J."/>
            <person name="Amann R."/>
            <person name="Jetten M.S.M."/>
            <person name="Mascher T."/>
            <person name="Medema M.H."/>
            <person name="Devos D.P."/>
            <person name="Kaster A.-K."/>
            <person name="Ovreas L."/>
            <person name="Rohde M."/>
            <person name="Galperin M.Y."/>
            <person name="Jogler C."/>
        </authorList>
    </citation>
    <scope>NUCLEOTIDE SEQUENCE [LARGE SCALE GENOMIC DNA]</scope>
    <source>
        <strain evidence="1 3">Pla52o</strain>
    </source>
</reference>
<dbReference type="OrthoDB" id="7063902at2"/>
<evidence type="ECO:0000313" key="2">
    <source>
        <dbReference type="EMBL" id="TWU17168.1"/>
    </source>
</evidence>
<dbReference type="EMBL" id="SJPT01000020">
    <property type="protein sequence ID" value="TWU10284.1"/>
    <property type="molecule type" value="Genomic_DNA"/>
</dbReference>
<proteinExistence type="predicted"/>
<accession>A0A5C6BIK0</accession>
<evidence type="ECO:0000313" key="3">
    <source>
        <dbReference type="Proteomes" id="UP000316304"/>
    </source>
</evidence>
<keyword evidence="3" id="KW-1185">Reference proteome</keyword>
<evidence type="ECO:0000313" key="1">
    <source>
        <dbReference type="EMBL" id="TWU10284.1"/>
    </source>
</evidence>